<keyword evidence="2" id="KW-0408">Iron</keyword>
<name>W9YP81_9EURO</name>
<evidence type="ECO:0000256" key="2">
    <source>
        <dbReference type="RuleBase" id="RU003682"/>
    </source>
</evidence>
<keyword evidence="5" id="KW-1185">Reference proteome</keyword>
<dbReference type="SUPFAM" id="SSF51197">
    <property type="entry name" value="Clavaminate synthase-like"/>
    <property type="match status" value="1"/>
</dbReference>
<evidence type="ECO:0000313" key="5">
    <source>
        <dbReference type="Proteomes" id="UP000019478"/>
    </source>
</evidence>
<dbReference type="GO" id="GO:0044283">
    <property type="term" value="P:small molecule biosynthetic process"/>
    <property type="evidence" value="ECO:0007669"/>
    <property type="project" value="UniProtKB-ARBA"/>
</dbReference>
<dbReference type="PROSITE" id="PS51471">
    <property type="entry name" value="FE2OG_OXY"/>
    <property type="match status" value="1"/>
</dbReference>
<dbReference type="InterPro" id="IPR044861">
    <property type="entry name" value="IPNS-like_FE2OG_OXY"/>
</dbReference>
<accession>W9YP81</accession>
<feature type="domain" description="Fe2OG dioxygenase" evidence="3">
    <location>
        <begin position="179"/>
        <end position="282"/>
    </location>
</feature>
<dbReference type="STRING" id="1182542.W9YP81"/>
<evidence type="ECO:0000313" key="4">
    <source>
        <dbReference type="EMBL" id="EXJ91470.1"/>
    </source>
</evidence>
<dbReference type="GO" id="GO:0046872">
    <property type="term" value="F:metal ion binding"/>
    <property type="evidence" value="ECO:0007669"/>
    <property type="project" value="UniProtKB-KW"/>
</dbReference>
<dbReference type="Proteomes" id="UP000019478">
    <property type="component" value="Unassembled WGS sequence"/>
</dbReference>
<sequence length="319" mass="34999">MAAFTIPTIDLSAYLQHPDSSDADTVVEQIRTACATSGFFQLVGHGIPKQLQDQAFAAARTFFDLPDEEKRKLSGNPSRGYELIGTQSLEHGKKPDLKEGFFIGREVSGSGLVPVPPFRPFQEPNVWPSTDLVPDSQFKTPLLEYHRAVLDLSFKLMRILASGMKNFDTSVFAEFCHEPIASVRLLHYPPHPETDDPSLVGAGAHTDFGAITLLLQDGNSGLQVLNQETNDWVDVAPREDAYVVNIGDMLDVWTGGAYKSTVHRVINTSGAERYSIPFFLDGNPDCTIQSLDASGSAGEGKTFTVEQHMLSRYAASYKT</sequence>
<dbReference type="Pfam" id="PF03171">
    <property type="entry name" value="2OG-FeII_Oxy"/>
    <property type="match status" value="1"/>
</dbReference>
<dbReference type="InterPro" id="IPR027443">
    <property type="entry name" value="IPNS-like_sf"/>
</dbReference>
<reference evidence="4 5" key="1">
    <citation type="submission" date="2013-03" db="EMBL/GenBank/DDBJ databases">
        <title>The Genome Sequence of Capronia epimyces CBS 606.96.</title>
        <authorList>
            <consortium name="The Broad Institute Genomics Platform"/>
            <person name="Cuomo C."/>
            <person name="de Hoog S."/>
            <person name="Gorbushina A."/>
            <person name="Walker B."/>
            <person name="Young S.K."/>
            <person name="Zeng Q."/>
            <person name="Gargeya S."/>
            <person name="Fitzgerald M."/>
            <person name="Haas B."/>
            <person name="Abouelleil A."/>
            <person name="Allen A.W."/>
            <person name="Alvarado L."/>
            <person name="Arachchi H.M."/>
            <person name="Berlin A.M."/>
            <person name="Chapman S.B."/>
            <person name="Gainer-Dewar J."/>
            <person name="Goldberg J."/>
            <person name="Griggs A."/>
            <person name="Gujja S."/>
            <person name="Hansen M."/>
            <person name="Howarth C."/>
            <person name="Imamovic A."/>
            <person name="Ireland A."/>
            <person name="Larimer J."/>
            <person name="McCowan C."/>
            <person name="Murphy C."/>
            <person name="Pearson M."/>
            <person name="Poon T.W."/>
            <person name="Priest M."/>
            <person name="Roberts A."/>
            <person name="Saif S."/>
            <person name="Shea T."/>
            <person name="Sisk P."/>
            <person name="Sykes S."/>
            <person name="Wortman J."/>
            <person name="Nusbaum C."/>
            <person name="Birren B."/>
        </authorList>
    </citation>
    <scope>NUCLEOTIDE SEQUENCE [LARGE SCALE GENOMIC DNA]</scope>
    <source>
        <strain evidence="4 5">CBS 606.96</strain>
    </source>
</reference>
<keyword evidence="2" id="KW-0479">Metal-binding</keyword>
<dbReference type="eggNOG" id="KOG0143">
    <property type="taxonomic scope" value="Eukaryota"/>
</dbReference>
<dbReference type="PANTHER" id="PTHR47990">
    <property type="entry name" value="2-OXOGLUTARATE (2OG) AND FE(II)-DEPENDENT OXYGENASE SUPERFAMILY PROTEIN-RELATED"/>
    <property type="match status" value="1"/>
</dbReference>
<dbReference type="InterPro" id="IPR005123">
    <property type="entry name" value="Oxoglu/Fe-dep_dioxygenase_dom"/>
</dbReference>
<dbReference type="GO" id="GO:0016491">
    <property type="term" value="F:oxidoreductase activity"/>
    <property type="evidence" value="ECO:0007669"/>
    <property type="project" value="UniProtKB-KW"/>
</dbReference>
<comment type="similarity">
    <text evidence="1 2">Belongs to the iron/ascorbate-dependent oxidoreductase family.</text>
</comment>
<dbReference type="RefSeq" id="XP_007728360.1">
    <property type="nucleotide sequence ID" value="XM_007730170.1"/>
</dbReference>
<dbReference type="Pfam" id="PF14226">
    <property type="entry name" value="DIOX_N"/>
    <property type="match status" value="1"/>
</dbReference>
<dbReference type="Gene3D" id="2.60.120.330">
    <property type="entry name" value="B-lactam Antibiotic, Isopenicillin N Synthase, Chain"/>
    <property type="match status" value="1"/>
</dbReference>
<dbReference type="GeneID" id="19164160"/>
<comment type="caution">
    <text evidence="4">The sequence shown here is derived from an EMBL/GenBank/DDBJ whole genome shotgun (WGS) entry which is preliminary data.</text>
</comment>
<dbReference type="EMBL" id="AMGY01000001">
    <property type="protein sequence ID" value="EXJ91470.1"/>
    <property type="molecule type" value="Genomic_DNA"/>
</dbReference>
<organism evidence="4 5">
    <name type="scientific">Capronia epimyces CBS 606.96</name>
    <dbReference type="NCBI Taxonomy" id="1182542"/>
    <lineage>
        <taxon>Eukaryota</taxon>
        <taxon>Fungi</taxon>
        <taxon>Dikarya</taxon>
        <taxon>Ascomycota</taxon>
        <taxon>Pezizomycotina</taxon>
        <taxon>Eurotiomycetes</taxon>
        <taxon>Chaetothyriomycetidae</taxon>
        <taxon>Chaetothyriales</taxon>
        <taxon>Herpotrichiellaceae</taxon>
        <taxon>Capronia</taxon>
    </lineage>
</organism>
<evidence type="ECO:0000259" key="3">
    <source>
        <dbReference type="PROSITE" id="PS51471"/>
    </source>
</evidence>
<protein>
    <recommendedName>
        <fullName evidence="3">Fe2OG dioxygenase domain-containing protein</fullName>
    </recommendedName>
</protein>
<dbReference type="PRINTS" id="PR00682">
    <property type="entry name" value="IPNSYNTHASE"/>
</dbReference>
<dbReference type="InterPro" id="IPR026992">
    <property type="entry name" value="DIOX_N"/>
</dbReference>
<dbReference type="OrthoDB" id="288590at2759"/>
<proteinExistence type="inferred from homology"/>
<gene>
    <name evidence="4" type="ORF">A1O3_00018</name>
</gene>
<dbReference type="AlphaFoldDB" id="W9YP81"/>
<evidence type="ECO:0000256" key="1">
    <source>
        <dbReference type="ARBA" id="ARBA00008056"/>
    </source>
</evidence>
<dbReference type="InterPro" id="IPR050231">
    <property type="entry name" value="Iron_ascorbate_oxido_reductase"/>
</dbReference>
<dbReference type="HOGENOM" id="CLU_010119_6_3_1"/>
<keyword evidence="2" id="KW-0560">Oxidoreductase</keyword>